<comment type="caution">
    <text evidence="3">The sequence shown here is derived from an EMBL/GenBank/DDBJ whole genome shotgun (WGS) entry which is preliminary data.</text>
</comment>
<feature type="region of interest" description="Disordered" evidence="2">
    <location>
        <begin position="454"/>
        <end position="473"/>
    </location>
</feature>
<feature type="compositionally biased region" description="Basic and acidic residues" evidence="2">
    <location>
        <begin position="1201"/>
        <end position="1213"/>
    </location>
</feature>
<feature type="compositionally biased region" description="Polar residues" evidence="2">
    <location>
        <begin position="1214"/>
        <end position="1234"/>
    </location>
</feature>
<feature type="compositionally biased region" description="Low complexity" evidence="2">
    <location>
        <begin position="1389"/>
        <end position="1423"/>
    </location>
</feature>
<keyword evidence="4" id="KW-1185">Reference proteome</keyword>
<dbReference type="InterPro" id="IPR036322">
    <property type="entry name" value="WD40_repeat_dom_sf"/>
</dbReference>
<proteinExistence type="predicted"/>
<dbReference type="Proteomes" id="UP000419144">
    <property type="component" value="Unassembled WGS sequence"/>
</dbReference>
<feature type="compositionally biased region" description="Low complexity" evidence="2">
    <location>
        <begin position="1325"/>
        <end position="1350"/>
    </location>
</feature>
<evidence type="ECO:0008006" key="5">
    <source>
        <dbReference type="Google" id="ProtNLM"/>
    </source>
</evidence>
<sequence length="1480" mass="161581">MAVQISSTTVVTSLWGEDDVTAIPLHPNGQFLSLRLSPAAITAKNIITSVAFHPVDESCFVLGTEAGKAYGVSLQENKLFLLVDVGERGALRCATFCPGYLTSPIVVFAGNGSRLLFLDWQRGTILQDVRATMHNRPILRIVTGASTESLFCAVSADAVSCWEPLSSSEGAHVIDPLSFAIPVTGSQRSSRTWGTAGVSPKDRTPSRFSTPRYGCSGSVLPTECTLELQRNCDIGPRLTNKTSHRFLGVHILHPSLLVSVESNGVLSLWSRAATGGGDDLAKERPPLRLQQSATTPSVLRVHCSAQCGKLIVLGADAATVDELGDHVEPVVAFVVGQTLEGAGIVRLPRRGTGATAKDRAIAVTQVSPLQSDCVACLLSTGVVHVVLPSTFHLVFSIPPPSIGKLDHRLSPRSQWNFTPSGPTFGTMWCDDVLLVLHLPTARRTDAGAAHAIETSTVRTGSRSTPSSGAVVGKERTPIKLKTSRMGSGPDDAVEAANGGAVVAQSFLRSSQGARSTPSRLTGASASAHSGADAALAVLSRYRPPIVVPKKGFPAVWPDFNEVDLRAVEQALTSRSASDPGEADKDTSANGPRVRPSTAAFCDTLSPSSCQYNVNQLQAHLVKHGVFPHEYRPAIWRFLAGLPSTSKTASQFAALARRPPHLAVSQLMSPFPLPPSSTRDTVESALSCLCWASPVFTLASYLPVLVYPLSMVFRDDVQSVVEFVLIFFLNWGKDFFVCHPHGPTSLLMAMERQLRRLDEPLCQHLDAMGAGVSVWGWELLTSFFTDSFTGAEWVQVMDHIVTAAPLFLFAFHVTFVETRLRPALTSALCIDEVRGVLRRAPADVATPQGRSSRTSMQRLIEEAYRLYHNWSCESTDSATDLSSFKVFQTLSPQFEYPVNFVHDSVVLAEKLRELSLLQQSRDEEKRAADRLEALRKASEAASAEEAAFVLQQRARVSAKYDASAAAWQVYAAVERSRQEKEAEERQLRWEVLQKRTRNAEELEALRAEMNMVECQLRHDMVDRHMEQLKWRLAAHLTDEELARLQNDADAQVERAVQRIEEYEQQHAEEALHYATASLLSIEVPPGDEGDASAKTSASPAHGVEDLHLLTKPSSTATLAEERCDDTRQQTTQEDGGVHWRRQECETASEMQAPGEGVYAGSEPPGGCVVVHENPLAGCLSSHSAADRRNASSSVSVMAVEDTEGHTRGSLDHRSQTTTGSHFSMSNSPAAVNCSANEPRKRKLQGRAFEKANRSGKVDLTGSRQRFMPPPRHAYCDATAEHGETALNQRRFLELRDRVMSRVDTYTQHGKIEDPLRRYRPPYRGDGSTTVTTSCTGTLPATSSCPSSCTERSSTRHLFDNYEPDRRRADDGKYPYDHQQQRRQPQPAEDSYTATMTMTSPTSSKGQSRSSSPTTTSSYESPSTYTSYDYEYSATVSTTWRTGETRSAGSTAHDSPHAHATRPRSDRVAPDDGCRHICASRH</sequence>
<evidence type="ECO:0000256" key="2">
    <source>
        <dbReference type="SAM" id="MobiDB-lite"/>
    </source>
</evidence>
<feature type="region of interest" description="Disordered" evidence="2">
    <location>
        <begin position="1436"/>
        <end position="1470"/>
    </location>
</feature>
<dbReference type="Gene3D" id="1.10.472.80">
    <property type="entry name" value="Ypt/Rab-GAP domain of gyp1p, domain 3"/>
    <property type="match status" value="1"/>
</dbReference>
<evidence type="ECO:0000313" key="4">
    <source>
        <dbReference type="Proteomes" id="UP000419144"/>
    </source>
</evidence>
<feature type="coiled-coil region" evidence="1">
    <location>
        <begin position="1044"/>
        <end position="1071"/>
    </location>
</feature>
<feature type="region of interest" description="Disordered" evidence="2">
    <location>
        <begin position="572"/>
        <end position="595"/>
    </location>
</feature>
<protein>
    <recommendedName>
        <fullName evidence="5">Rab-GAP TBC domain-containing protein</fullName>
    </recommendedName>
</protein>
<organism evidence="3 4">
    <name type="scientific">Leishmania tarentolae</name>
    <name type="common">Sauroleishmania tarentolae</name>
    <dbReference type="NCBI Taxonomy" id="5689"/>
    <lineage>
        <taxon>Eukaryota</taxon>
        <taxon>Discoba</taxon>
        <taxon>Euglenozoa</taxon>
        <taxon>Kinetoplastea</taxon>
        <taxon>Metakinetoplastina</taxon>
        <taxon>Trypanosomatida</taxon>
        <taxon>Trypanosomatidae</taxon>
        <taxon>Leishmaniinae</taxon>
        <taxon>Leishmania</taxon>
        <taxon>lizard Leishmania</taxon>
    </lineage>
</organism>
<dbReference type="EMBL" id="BLBS01000057">
    <property type="protein sequence ID" value="GET93572.1"/>
    <property type="molecule type" value="Genomic_DNA"/>
</dbReference>
<accession>A0A640KVK4</accession>
<gene>
    <name evidence="3" type="ORF">LtaPh_3648700</name>
</gene>
<name>A0A640KVK4_LEITA</name>
<feature type="region of interest" description="Disordered" evidence="2">
    <location>
        <begin position="1199"/>
        <end position="1237"/>
    </location>
</feature>
<feature type="coiled-coil region" evidence="1">
    <location>
        <begin position="906"/>
        <end position="943"/>
    </location>
</feature>
<dbReference type="Gene3D" id="2.130.10.10">
    <property type="entry name" value="YVTN repeat-like/Quinoprotein amine dehydrogenase"/>
    <property type="match status" value="1"/>
</dbReference>
<feature type="compositionally biased region" description="Polar residues" evidence="2">
    <location>
        <begin position="1436"/>
        <end position="1451"/>
    </location>
</feature>
<keyword evidence="1" id="KW-0175">Coiled coil</keyword>
<dbReference type="SUPFAM" id="SSF50978">
    <property type="entry name" value="WD40 repeat-like"/>
    <property type="match status" value="1"/>
</dbReference>
<feature type="region of interest" description="Disordered" evidence="2">
    <location>
        <begin position="1309"/>
        <end position="1423"/>
    </location>
</feature>
<dbReference type="VEuPathDB" id="TriTrypDB:LtaPh_3648700"/>
<feature type="compositionally biased region" description="Basic and acidic residues" evidence="2">
    <location>
        <begin position="1351"/>
        <end position="1378"/>
    </location>
</feature>
<feature type="compositionally biased region" description="Basic and acidic residues" evidence="2">
    <location>
        <begin position="1461"/>
        <end position="1470"/>
    </location>
</feature>
<reference evidence="3" key="1">
    <citation type="submission" date="2019-11" db="EMBL/GenBank/DDBJ databases">
        <title>Leishmania tarentolae CDS.</title>
        <authorList>
            <person name="Goto Y."/>
            <person name="Yamagishi J."/>
        </authorList>
    </citation>
    <scope>NUCLEOTIDE SEQUENCE [LARGE SCALE GENOMIC DNA]</scope>
    <source>
        <strain evidence="3">Parrot Tar II</strain>
    </source>
</reference>
<dbReference type="OrthoDB" id="5578278at2759"/>
<evidence type="ECO:0000256" key="1">
    <source>
        <dbReference type="SAM" id="Coils"/>
    </source>
</evidence>
<feature type="compositionally biased region" description="Polar residues" evidence="2">
    <location>
        <begin position="454"/>
        <end position="467"/>
    </location>
</feature>
<evidence type="ECO:0000313" key="3">
    <source>
        <dbReference type="EMBL" id="GET93572.1"/>
    </source>
</evidence>
<dbReference type="InterPro" id="IPR015943">
    <property type="entry name" value="WD40/YVTN_repeat-like_dom_sf"/>
</dbReference>